<dbReference type="PANTHER" id="PTHR38589">
    <property type="entry name" value="BLR0621 PROTEIN"/>
    <property type="match status" value="1"/>
</dbReference>
<dbReference type="AlphaFoldDB" id="A0A841M0N7"/>
<dbReference type="EMBL" id="JACIIU010000023">
    <property type="protein sequence ID" value="MBB6262317.1"/>
    <property type="molecule type" value="Genomic_DNA"/>
</dbReference>
<keyword evidence="9" id="KW-1185">Reference proteome</keyword>
<keyword evidence="3" id="KW-0808">Transferase</keyword>
<dbReference type="Pfam" id="PF03734">
    <property type="entry name" value="YkuD"/>
    <property type="match status" value="1"/>
</dbReference>
<keyword evidence="5" id="KW-0573">Peptidoglycan synthesis</keyword>
<dbReference type="GO" id="GO:0009252">
    <property type="term" value="P:peptidoglycan biosynthetic process"/>
    <property type="evidence" value="ECO:0007669"/>
    <property type="project" value="UniProtKB-UniPathway"/>
</dbReference>
<evidence type="ECO:0000256" key="1">
    <source>
        <dbReference type="ARBA" id="ARBA00004752"/>
    </source>
</evidence>
<comment type="similarity">
    <text evidence="2">Belongs to the YkuD family.</text>
</comment>
<evidence type="ECO:0000256" key="2">
    <source>
        <dbReference type="ARBA" id="ARBA00005992"/>
    </source>
</evidence>
<feature type="domain" description="L,D-TPase catalytic" evidence="7">
    <location>
        <begin position="37"/>
        <end position="186"/>
    </location>
</feature>
<keyword evidence="6" id="KW-0961">Cell wall biogenesis/degradation</keyword>
<dbReference type="GO" id="GO:0016740">
    <property type="term" value="F:transferase activity"/>
    <property type="evidence" value="ECO:0007669"/>
    <property type="project" value="UniProtKB-KW"/>
</dbReference>
<organism evidence="8 9">
    <name type="scientific">Paenochrobactrum gallinarii</name>
    <dbReference type="NCBI Taxonomy" id="643673"/>
    <lineage>
        <taxon>Bacteria</taxon>
        <taxon>Pseudomonadati</taxon>
        <taxon>Pseudomonadota</taxon>
        <taxon>Alphaproteobacteria</taxon>
        <taxon>Hyphomicrobiales</taxon>
        <taxon>Brucellaceae</taxon>
        <taxon>Paenochrobactrum</taxon>
    </lineage>
</organism>
<evidence type="ECO:0000256" key="3">
    <source>
        <dbReference type="ARBA" id="ARBA00022679"/>
    </source>
</evidence>
<evidence type="ECO:0000259" key="7">
    <source>
        <dbReference type="Pfam" id="PF03734"/>
    </source>
</evidence>
<comment type="pathway">
    <text evidence="1">Cell wall biogenesis; peptidoglycan biosynthesis.</text>
</comment>
<sequence length="202" mass="22403">MTTHSENTSTLTQPVIIVRAGQDAQNPHIGILTIGDWSVKCSTGRNGLVNAADKREGDAKTPIGRYPLRYGFYDPIVFSDAFRSFDFPFLPKPENYRWSEDPESEFYNQLVFETDESQPSRRGERLFDVFIPVGWNDAVPVKGAGSAIFIHAARPDYSGTAGCVVVAHEHLEALARRLKPGMMIDIQSADVANNNLAEKTSK</sequence>
<evidence type="ECO:0000256" key="5">
    <source>
        <dbReference type="ARBA" id="ARBA00022984"/>
    </source>
</evidence>
<comment type="caution">
    <text evidence="8">The sequence shown here is derived from an EMBL/GenBank/DDBJ whole genome shotgun (WGS) entry which is preliminary data.</text>
</comment>
<dbReference type="PANTHER" id="PTHR38589:SF1">
    <property type="entry name" value="BLR0621 PROTEIN"/>
    <property type="match status" value="1"/>
</dbReference>
<dbReference type="InterPro" id="IPR005490">
    <property type="entry name" value="LD_TPept_cat_dom"/>
</dbReference>
<protein>
    <submittedName>
        <fullName evidence="8">L,D-peptidoglycan transpeptidase YkuD (ErfK/YbiS/YcfS/YnhG family)</fullName>
    </submittedName>
</protein>
<dbReference type="InterPro" id="IPR038063">
    <property type="entry name" value="Transpep_catalytic_dom"/>
</dbReference>
<evidence type="ECO:0000256" key="6">
    <source>
        <dbReference type="ARBA" id="ARBA00023316"/>
    </source>
</evidence>
<dbReference type="CDD" id="cd16913">
    <property type="entry name" value="YkuD_like"/>
    <property type="match status" value="1"/>
</dbReference>
<proteinExistence type="inferred from homology"/>
<evidence type="ECO:0000313" key="9">
    <source>
        <dbReference type="Proteomes" id="UP000555393"/>
    </source>
</evidence>
<dbReference type="GO" id="GO:0008360">
    <property type="term" value="P:regulation of cell shape"/>
    <property type="evidence" value="ECO:0007669"/>
    <property type="project" value="UniProtKB-KW"/>
</dbReference>
<gene>
    <name evidence="8" type="ORF">FHS77_002889</name>
</gene>
<dbReference type="RefSeq" id="WP_246431351.1">
    <property type="nucleotide sequence ID" value="NZ_JACIIU010000023.1"/>
</dbReference>
<dbReference type="UniPathway" id="UPA00219"/>
<dbReference type="GO" id="GO:0071555">
    <property type="term" value="P:cell wall organization"/>
    <property type="evidence" value="ECO:0007669"/>
    <property type="project" value="UniProtKB-KW"/>
</dbReference>
<evidence type="ECO:0000313" key="8">
    <source>
        <dbReference type="EMBL" id="MBB6262317.1"/>
    </source>
</evidence>
<evidence type="ECO:0000256" key="4">
    <source>
        <dbReference type="ARBA" id="ARBA00022960"/>
    </source>
</evidence>
<accession>A0A841M0N7</accession>
<keyword evidence="4" id="KW-0133">Cell shape</keyword>
<reference evidence="8 9" key="1">
    <citation type="submission" date="2020-08" db="EMBL/GenBank/DDBJ databases">
        <title>Genomic Encyclopedia of Type Strains, Phase IV (KMG-IV): sequencing the most valuable type-strain genomes for metagenomic binning, comparative biology and taxonomic classification.</title>
        <authorList>
            <person name="Goeker M."/>
        </authorList>
    </citation>
    <scope>NUCLEOTIDE SEQUENCE [LARGE SCALE GENOMIC DNA]</scope>
    <source>
        <strain evidence="8 9">DSM 22336</strain>
    </source>
</reference>
<dbReference type="Proteomes" id="UP000555393">
    <property type="component" value="Unassembled WGS sequence"/>
</dbReference>
<name>A0A841M0N7_9HYPH</name>
<dbReference type="SUPFAM" id="SSF141523">
    <property type="entry name" value="L,D-transpeptidase catalytic domain-like"/>
    <property type="match status" value="1"/>
</dbReference>
<dbReference type="GO" id="GO:0004180">
    <property type="term" value="F:carboxypeptidase activity"/>
    <property type="evidence" value="ECO:0007669"/>
    <property type="project" value="UniProtKB-ARBA"/>
</dbReference>